<dbReference type="EMBL" id="KZ559547">
    <property type="protein sequence ID" value="PLN80448.1"/>
    <property type="molecule type" value="Genomic_DNA"/>
</dbReference>
<dbReference type="Proteomes" id="UP000235023">
    <property type="component" value="Unassembled WGS sequence"/>
</dbReference>
<feature type="region of interest" description="Disordered" evidence="1">
    <location>
        <begin position="76"/>
        <end position="105"/>
    </location>
</feature>
<keyword evidence="4" id="KW-1185">Reference proteome</keyword>
<evidence type="ECO:0000256" key="2">
    <source>
        <dbReference type="SAM" id="Phobius"/>
    </source>
</evidence>
<name>A0A2J5HT42_9EURO</name>
<keyword evidence="2" id="KW-0812">Transmembrane</keyword>
<gene>
    <name evidence="3" type="ORF">BDW42DRAFT_112597</name>
</gene>
<keyword evidence="2" id="KW-0472">Membrane</keyword>
<evidence type="ECO:0000313" key="3">
    <source>
        <dbReference type="EMBL" id="PLN80448.1"/>
    </source>
</evidence>
<organism evidence="3 4">
    <name type="scientific">Aspergillus taichungensis</name>
    <dbReference type="NCBI Taxonomy" id="482145"/>
    <lineage>
        <taxon>Eukaryota</taxon>
        <taxon>Fungi</taxon>
        <taxon>Dikarya</taxon>
        <taxon>Ascomycota</taxon>
        <taxon>Pezizomycotina</taxon>
        <taxon>Eurotiomycetes</taxon>
        <taxon>Eurotiomycetidae</taxon>
        <taxon>Eurotiales</taxon>
        <taxon>Aspergillaceae</taxon>
        <taxon>Aspergillus</taxon>
        <taxon>Aspergillus subgen. Circumdati</taxon>
    </lineage>
</organism>
<evidence type="ECO:0000256" key="1">
    <source>
        <dbReference type="SAM" id="MobiDB-lite"/>
    </source>
</evidence>
<feature type="transmembrane region" description="Helical" evidence="2">
    <location>
        <begin position="12"/>
        <end position="34"/>
    </location>
</feature>
<evidence type="ECO:0000313" key="4">
    <source>
        <dbReference type="Proteomes" id="UP000235023"/>
    </source>
</evidence>
<protein>
    <submittedName>
        <fullName evidence="3">Uncharacterized protein</fullName>
    </submittedName>
</protein>
<dbReference type="AlphaFoldDB" id="A0A2J5HT42"/>
<keyword evidence="2" id="KW-1133">Transmembrane helix</keyword>
<accession>A0A2J5HT42</accession>
<reference evidence="4" key="1">
    <citation type="submission" date="2017-12" db="EMBL/GenBank/DDBJ databases">
        <authorList>
            <consortium name="DOE Joint Genome Institute"/>
            <person name="Mondo S.J."/>
            <person name="Kjaerbolling I."/>
            <person name="Vesth T.C."/>
            <person name="Frisvad J.C."/>
            <person name="Nybo J.L."/>
            <person name="Theobald S."/>
            <person name="Kuo A."/>
            <person name="Bowyer P."/>
            <person name="Matsuda Y."/>
            <person name="Lyhne E.K."/>
            <person name="Kogle M.E."/>
            <person name="Clum A."/>
            <person name="Lipzen A."/>
            <person name="Salamov A."/>
            <person name="Ngan C.Y."/>
            <person name="Daum C."/>
            <person name="Chiniquy J."/>
            <person name="Barry K."/>
            <person name="LaButti K."/>
            <person name="Haridas S."/>
            <person name="Simmons B.A."/>
            <person name="Magnuson J.K."/>
            <person name="Mortensen U.H."/>
            <person name="Larsen T.O."/>
            <person name="Grigoriev I.V."/>
            <person name="Baker S.E."/>
            <person name="Andersen M.R."/>
            <person name="Nordberg H.P."/>
            <person name="Cantor M.N."/>
            <person name="Hua S.X."/>
        </authorList>
    </citation>
    <scope>NUCLEOTIDE SEQUENCE [LARGE SCALE GENOMIC DNA]</scope>
    <source>
        <strain evidence="4">IBT 19404</strain>
    </source>
</reference>
<sequence length="154" mass="17655">MFKRGQALVRCELGLIFTAVACQVLALVGMMTGLDKEVGHKPQLNFPDIRIRSIIQPCIQGDGSEKEAPNNRIIRQQEQKSRGTAVEQKQTGSRQVEFRPGANRSRGICKSRDIYRSIQSVAIRKDERRTTEGEVDHRYKRKGWKGWMNQKEKD</sequence>
<proteinExistence type="predicted"/>